<dbReference type="PANTHER" id="PTHR33939">
    <property type="entry name" value="PROTEIN CBG22215"/>
    <property type="match status" value="1"/>
</dbReference>
<keyword evidence="2" id="KW-1185">Reference proteome</keyword>
<organism evidence="2 3">
    <name type="scientific">Plectus sambesii</name>
    <dbReference type="NCBI Taxonomy" id="2011161"/>
    <lineage>
        <taxon>Eukaryota</taxon>
        <taxon>Metazoa</taxon>
        <taxon>Ecdysozoa</taxon>
        <taxon>Nematoda</taxon>
        <taxon>Chromadorea</taxon>
        <taxon>Plectida</taxon>
        <taxon>Plectina</taxon>
        <taxon>Plectoidea</taxon>
        <taxon>Plectidae</taxon>
        <taxon>Plectus</taxon>
    </lineage>
</organism>
<sequence>MCHKSTQVNITQSTEHIDKGSQTDDILVKMSNQRANKSGQCNILPDVVLPDVAHKRLCDRSRLCLKTKWFVKRLVSYNSKNKMRAPQQAAARALGISEHTISACINSNTEYHHASCNDPTQDYSHAPSCRTIKKRTTRRKQWERAIKNIDALIIEKIKRLIHDEFYRKNRKVAVSLLLPKLQQQMEADGGFTCSESNFRLILNGLGYRFRKIDSRPVVFERQELIDWRKRYLRELHVYRQRGYRIVYSDETRVFAGMSQRYDWVDMDVLNNPYKAQENGLTLGPKTPVGRGKRAIVVHCIADDGLIEGAEFIFASNSTDADGDYHREMNAEKFENYIRKIAPLLKNGSDKPAVLVIDNAPCHSRYEEKIPTKSMTGRKMRAWLRKNNIPFLEKLTKKELFNTVVTPLKKADYNRRAVERIALEHGVIILRLPPYHCDLNPIELVWGWIKRQLRDELRSDDKLVAVMAATKLALKNLPQSAIHGFFSHVREVEQRYAALDEILLDNPDCELVTDAAAFVDDSDSEDEVEVDVME</sequence>
<dbReference type="InterPro" id="IPR038717">
    <property type="entry name" value="Tc1-like_DDE_dom"/>
</dbReference>
<proteinExistence type="predicted"/>
<evidence type="ECO:0000259" key="1">
    <source>
        <dbReference type="Pfam" id="PF13358"/>
    </source>
</evidence>
<evidence type="ECO:0000313" key="2">
    <source>
        <dbReference type="Proteomes" id="UP000887566"/>
    </source>
</evidence>
<dbReference type="AlphaFoldDB" id="A0A914X9J9"/>
<dbReference type="PANTHER" id="PTHR33939:SF1">
    <property type="entry name" value="DUF4371 DOMAIN-CONTAINING PROTEIN"/>
    <property type="match status" value="1"/>
</dbReference>
<dbReference type="GO" id="GO:0003676">
    <property type="term" value="F:nucleic acid binding"/>
    <property type="evidence" value="ECO:0007669"/>
    <property type="project" value="InterPro"/>
</dbReference>
<dbReference type="InterPro" id="IPR036397">
    <property type="entry name" value="RNaseH_sf"/>
</dbReference>
<name>A0A914X9J9_9BILA</name>
<feature type="domain" description="Tc1-like transposase DDE" evidence="1">
    <location>
        <begin position="326"/>
        <end position="460"/>
    </location>
</feature>
<reference evidence="3" key="1">
    <citation type="submission" date="2022-11" db="UniProtKB">
        <authorList>
            <consortium name="WormBaseParasite"/>
        </authorList>
    </citation>
    <scope>IDENTIFICATION</scope>
</reference>
<accession>A0A914X9J9</accession>
<dbReference type="Pfam" id="PF13358">
    <property type="entry name" value="DDE_3"/>
    <property type="match status" value="1"/>
</dbReference>
<evidence type="ECO:0000313" key="3">
    <source>
        <dbReference type="WBParaSite" id="PSAMB.scaffold7128size8185.g29635.t1"/>
    </source>
</evidence>
<dbReference type="WBParaSite" id="PSAMB.scaffold7128size8185.g29635.t1">
    <property type="protein sequence ID" value="PSAMB.scaffold7128size8185.g29635.t1"/>
    <property type="gene ID" value="PSAMB.scaffold7128size8185.g29635"/>
</dbReference>
<protein>
    <submittedName>
        <fullName evidence="3">Tc1-like transposase DDE domain-containing protein</fullName>
    </submittedName>
</protein>
<dbReference type="Proteomes" id="UP000887566">
    <property type="component" value="Unplaced"/>
</dbReference>
<dbReference type="Gene3D" id="3.30.420.10">
    <property type="entry name" value="Ribonuclease H-like superfamily/Ribonuclease H"/>
    <property type="match status" value="1"/>
</dbReference>